<comment type="subcellular location">
    <subcellularLocation>
        <location evidence="1 18">Mitochondrion inner membrane</location>
        <topology evidence="1 18">Multi-pass membrane protein</topology>
    </subcellularLocation>
</comment>
<dbReference type="GO" id="GO:0004129">
    <property type="term" value="F:cytochrome-c oxidase activity"/>
    <property type="evidence" value="ECO:0007669"/>
    <property type="project" value="UniProtKB-EC"/>
</dbReference>
<evidence type="ECO:0000313" key="22">
    <source>
        <dbReference type="EMBL" id="BCG28132.1"/>
    </source>
</evidence>
<name>A0A6J4EEL5_9ACAR</name>
<dbReference type="GO" id="GO:0005743">
    <property type="term" value="C:mitochondrial inner membrane"/>
    <property type="evidence" value="ECO:0007669"/>
    <property type="project" value="UniProtKB-SubCell"/>
</dbReference>
<evidence type="ECO:0000256" key="14">
    <source>
        <dbReference type="ARBA" id="ARBA00023008"/>
    </source>
</evidence>
<dbReference type="NCBIfam" id="TIGR02866">
    <property type="entry name" value="CoxB"/>
    <property type="match status" value="1"/>
</dbReference>
<dbReference type="InterPro" id="IPR001505">
    <property type="entry name" value="Copper_CuA"/>
</dbReference>
<geneLocation type="mitochondrion" evidence="22"/>
<dbReference type="PRINTS" id="PR01166">
    <property type="entry name" value="CYCOXIDASEII"/>
</dbReference>
<keyword evidence="11" id="KW-1278">Translocase</keyword>
<dbReference type="InterPro" id="IPR011759">
    <property type="entry name" value="Cyt_c_oxidase_su2_TM_dom"/>
</dbReference>
<comment type="similarity">
    <text evidence="2 18">Belongs to the cytochrome c oxidase subunit 2 family.</text>
</comment>
<evidence type="ECO:0000256" key="5">
    <source>
        <dbReference type="ARBA" id="ARBA00022448"/>
    </source>
</evidence>
<dbReference type="PROSITE" id="PS50999">
    <property type="entry name" value="COX2_TM"/>
    <property type="match status" value="1"/>
</dbReference>
<dbReference type="Gene3D" id="1.10.287.90">
    <property type="match status" value="1"/>
</dbReference>
<sequence length="220" mass="24841">MPMWTTVTFQDSNSPLMEHMNFFHDHTMTIIITITMMVGYLMISSISGEYFSGKNQENAEMEIFWTVLPAGLLIFIALPSMKILYLTDEMGGASLMISTMGNQWYWNYEYSELKDVQFDCFMVTDELPRLLSTNNHLIVPNKTPIQILVSSNDVIHSWTIPSLGVKADAVPGRLNQLFMMANRVGIMVGQCSEICGINHSFMPIMISSIPSEDFIKSISA</sequence>
<keyword evidence="9 18" id="KW-0999">Mitochondrion inner membrane</keyword>
<feature type="transmembrane region" description="Helical" evidence="19">
    <location>
        <begin position="22"/>
        <end position="43"/>
    </location>
</feature>
<evidence type="ECO:0000256" key="7">
    <source>
        <dbReference type="ARBA" id="ARBA00022692"/>
    </source>
</evidence>
<evidence type="ECO:0000256" key="9">
    <source>
        <dbReference type="ARBA" id="ARBA00022792"/>
    </source>
</evidence>
<evidence type="ECO:0000256" key="6">
    <source>
        <dbReference type="ARBA" id="ARBA00022660"/>
    </source>
</evidence>
<evidence type="ECO:0000256" key="8">
    <source>
        <dbReference type="ARBA" id="ARBA00022723"/>
    </source>
</evidence>
<feature type="domain" description="Cytochrome oxidase subunit II transmembrane region profile" evidence="21">
    <location>
        <begin position="1"/>
        <end position="91"/>
    </location>
</feature>
<accession>A0A6J4EEL5</accession>
<evidence type="ECO:0000256" key="19">
    <source>
        <dbReference type="SAM" id="Phobius"/>
    </source>
</evidence>
<keyword evidence="6 18" id="KW-0679">Respiratory chain</keyword>
<dbReference type="SUPFAM" id="SSF49503">
    <property type="entry name" value="Cupredoxins"/>
    <property type="match status" value="1"/>
</dbReference>
<protein>
    <recommendedName>
        <fullName evidence="4 18">Cytochrome c oxidase subunit 2</fullName>
    </recommendedName>
</protein>
<keyword evidence="7 18" id="KW-0812">Transmembrane</keyword>
<dbReference type="SUPFAM" id="SSF81464">
    <property type="entry name" value="Cytochrome c oxidase subunit II-like, transmembrane region"/>
    <property type="match status" value="1"/>
</dbReference>
<evidence type="ECO:0000256" key="13">
    <source>
        <dbReference type="ARBA" id="ARBA00022989"/>
    </source>
</evidence>
<dbReference type="InterPro" id="IPR045187">
    <property type="entry name" value="CcO_II"/>
</dbReference>
<evidence type="ECO:0000259" key="21">
    <source>
        <dbReference type="PROSITE" id="PS50999"/>
    </source>
</evidence>
<organism evidence="22">
    <name type="scientific">Hygrobates taniguchii</name>
    <dbReference type="NCBI Taxonomy" id="2759127"/>
    <lineage>
        <taxon>Eukaryota</taxon>
        <taxon>Metazoa</taxon>
        <taxon>Ecdysozoa</taxon>
        <taxon>Arthropoda</taxon>
        <taxon>Chelicerata</taxon>
        <taxon>Arachnida</taxon>
        <taxon>Acari</taxon>
        <taxon>Acariformes</taxon>
        <taxon>Trombidiformes</taxon>
        <taxon>Prostigmata</taxon>
        <taxon>Anystina</taxon>
        <taxon>Parasitengona</taxon>
        <taxon>Hydracarina</taxon>
        <taxon>Hygrobatoidea</taxon>
        <taxon>Hygrobatidae</taxon>
        <taxon>Hygrobates</taxon>
    </lineage>
</organism>
<evidence type="ECO:0000256" key="18">
    <source>
        <dbReference type="RuleBase" id="RU000457"/>
    </source>
</evidence>
<dbReference type="PROSITE" id="PS50857">
    <property type="entry name" value="COX2_CUA"/>
    <property type="match status" value="1"/>
</dbReference>
<evidence type="ECO:0000256" key="16">
    <source>
        <dbReference type="ARBA" id="ARBA00023136"/>
    </source>
</evidence>
<evidence type="ECO:0000256" key="3">
    <source>
        <dbReference type="ARBA" id="ARBA00011164"/>
    </source>
</evidence>
<comment type="catalytic activity">
    <reaction evidence="17">
        <text>4 Fe(II)-[cytochrome c] + O2 + 8 H(+)(in) = 4 Fe(III)-[cytochrome c] + 2 H2O + 4 H(+)(out)</text>
        <dbReference type="Rhea" id="RHEA:11436"/>
        <dbReference type="Rhea" id="RHEA-COMP:10350"/>
        <dbReference type="Rhea" id="RHEA-COMP:14399"/>
        <dbReference type="ChEBI" id="CHEBI:15377"/>
        <dbReference type="ChEBI" id="CHEBI:15378"/>
        <dbReference type="ChEBI" id="CHEBI:15379"/>
        <dbReference type="ChEBI" id="CHEBI:29033"/>
        <dbReference type="ChEBI" id="CHEBI:29034"/>
        <dbReference type="EC" id="7.1.1.9"/>
    </reaction>
    <physiologicalReaction direction="left-to-right" evidence="17">
        <dbReference type="Rhea" id="RHEA:11437"/>
    </physiologicalReaction>
</comment>
<comment type="function">
    <text evidence="18">Component of the cytochrome c oxidase, the last enzyme in the mitochondrial electron transport chain which drives oxidative phosphorylation. The respiratory chain contains 3 multisubunit complexes succinate dehydrogenase (complex II, CII), ubiquinol-cytochrome c oxidoreductase (cytochrome b-c1 complex, complex III, CIII) and cytochrome c oxidase (complex IV, CIV), that cooperate to transfer electrons derived from NADH and succinate to molecular oxygen, creating an electrochemical gradient over the inner membrane that drives transmembrane transport and the ATP synthase. Cytochrome c oxidase is the component of the respiratory chain that catalyzes the reduction of oxygen to water. Electrons originating from reduced cytochrome c in the intermembrane space (IMS) are transferred via the dinuclear copper A center (CU(A)) of subunit 2 and heme A of subunit 1 to the active site in subunit 1, a binuclear center (BNC) formed by heme A3 and copper B (CU(B)). The BNC reduces molecular oxygen to 2 water molecules using 4 electrons from cytochrome c in the IMS and 4 protons from the mitochondrial matrix.</text>
</comment>
<dbReference type="GO" id="GO:0016491">
    <property type="term" value="F:oxidoreductase activity"/>
    <property type="evidence" value="ECO:0007669"/>
    <property type="project" value="InterPro"/>
</dbReference>
<dbReference type="AlphaFoldDB" id="A0A6J4EEL5"/>
<dbReference type="GO" id="GO:0042773">
    <property type="term" value="P:ATP synthesis coupled electron transport"/>
    <property type="evidence" value="ECO:0007669"/>
    <property type="project" value="TreeGrafter"/>
</dbReference>
<keyword evidence="10" id="KW-0460">Magnesium</keyword>
<dbReference type="Pfam" id="PF02790">
    <property type="entry name" value="COX2_TM"/>
    <property type="match status" value="1"/>
</dbReference>
<dbReference type="InterPro" id="IPR008972">
    <property type="entry name" value="Cupredoxin"/>
</dbReference>
<gene>
    <name evidence="22" type="primary">COX2</name>
</gene>
<keyword evidence="5 18" id="KW-0813">Transport</keyword>
<evidence type="ECO:0000259" key="20">
    <source>
        <dbReference type="PROSITE" id="PS50857"/>
    </source>
</evidence>
<reference evidence="22" key="1">
    <citation type="journal article" date="2020" name="Mitochondrial DNA Part B Resour">
        <title>Complete mitochondrial genomes of two water mite species: Hygrobates (H.) longiporus and Hygrobates (rivobates) taniguchii (Acari, Trombidiformes, Hygrobatoidea).</title>
        <authorList>
            <person name="Hiruta S.F."/>
            <person name="Morimoto S."/>
            <person name="Yoshinari G."/>
            <person name="Goldschmidt T."/>
            <person name="Nishikawa K."/>
            <person name="Shimano S."/>
        </authorList>
    </citation>
    <scope>NUCLEOTIDE SEQUENCE</scope>
    <source>
        <strain evidence="22">NMsp2</strain>
    </source>
</reference>
<dbReference type="Pfam" id="PF00116">
    <property type="entry name" value="COX2"/>
    <property type="match status" value="1"/>
</dbReference>
<keyword evidence="13 19" id="KW-1133">Transmembrane helix</keyword>
<evidence type="ECO:0000256" key="12">
    <source>
        <dbReference type="ARBA" id="ARBA00022982"/>
    </source>
</evidence>
<reference evidence="22" key="2">
    <citation type="submission" date="2020-05" db="EMBL/GenBank/DDBJ databases">
        <authorList>
            <person name="Hiruta S."/>
            <person name="Shimano S."/>
        </authorList>
    </citation>
    <scope>NUCLEOTIDE SEQUENCE</scope>
    <source>
        <strain evidence="22">NMsp2</strain>
    </source>
</reference>
<evidence type="ECO:0000256" key="4">
    <source>
        <dbReference type="ARBA" id="ARBA00015946"/>
    </source>
</evidence>
<proteinExistence type="inferred from homology"/>
<dbReference type="InterPro" id="IPR036257">
    <property type="entry name" value="Cyt_c_oxidase_su2_TM_sf"/>
</dbReference>
<dbReference type="GO" id="GO:0005507">
    <property type="term" value="F:copper ion binding"/>
    <property type="evidence" value="ECO:0007669"/>
    <property type="project" value="InterPro"/>
</dbReference>
<evidence type="ECO:0000256" key="15">
    <source>
        <dbReference type="ARBA" id="ARBA00023128"/>
    </source>
</evidence>
<dbReference type="EMBL" id="LC552027">
    <property type="protein sequence ID" value="BCG28132.1"/>
    <property type="molecule type" value="Genomic_DNA"/>
</dbReference>
<comment type="cofactor">
    <cofactor evidence="18">
        <name>Cu cation</name>
        <dbReference type="ChEBI" id="CHEBI:23378"/>
    </cofactor>
    <text evidence="18">Binds a copper A center.</text>
</comment>
<evidence type="ECO:0000256" key="11">
    <source>
        <dbReference type="ARBA" id="ARBA00022967"/>
    </source>
</evidence>
<keyword evidence="14 18" id="KW-0186">Copper</keyword>
<keyword evidence="15 18" id="KW-0496">Mitochondrion</keyword>
<evidence type="ECO:0000256" key="17">
    <source>
        <dbReference type="ARBA" id="ARBA00049512"/>
    </source>
</evidence>
<evidence type="ECO:0000256" key="10">
    <source>
        <dbReference type="ARBA" id="ARBA00022842"/>
    </source>
</evidence>
<keyword evidence="8 18" id="KW-0479">Metal-binding</keyword>
<dbReference type="PANTHER" id="PTHR22888:SF9">
    <property type="entry name" value="CYTOCHROME C OXIDASE SUBUNIT 2"/>
    <property type="match status" value="1"/>
</dbReference>
<dbReference type="InterPro" id="IPR014222">
    <property type="entry name" value="Cyt_c_oxidase_su2"/>
</dbReference>
<dbReference type="Gene3D" id="2.60.40.420">
    <property type="entry name" value="Cupredoxins - blue copper proteins"/>
    <property type="match status" value="1"/>
</dbReference>
<comment type="subunit">
    <text evidence="3">Component of the cytochrome c oxidase (complex IV, CIV), a multisubunit enzyme composed of a catalytic core of 3 subunits and several supernumerary subunits. The complex exists as a monomer or a dimer and forms supercomplexes (SCs) in the inner mitochondrial membrane with ubiquinol-cytochrome c oxidoreductase (cytochrome b-c1 complex, complex III, CIII).</text>
</comment>
<keyword evidence="16 18" id="KW-0472">Membrane</keyword>
<feature type="transmembrane region" description="Helical" evidence="19">
    <location>
        <begin position="63"/>
        <end position="86"/>
    </location>
</feature>
<feature type="domain" description="Cytochrome oxidase subunit II copper A binding" evidence="20">
    <location>
        <begin position="92"/>
        <end position="220"/>
    </location>
</feature>
<evidence type="ECO:0000256" key="2">
    <source>
        <dbReference type="ARBA" id="ARBA00007866"/>
    </source>
</evidence>
<dbReference type="InterPro" id="IPR002429">
    <property type="entry name" value="CcO_II-like_C"/>
</dbReference>
<dbReference type="PANTHER" id="PTHR22888">
    <property type="entry name" value="CYTOCHROME C OXIDASE, SUBUNIT II"/>
    <property type="match status" value="1"/>
</dbReference>
<keyword evidence="12 18" id="KW-0249">Electron transport</keyword>
<dbReference type="PROSITE" id="PS00078">
    <property type="entry name" value="COX2"/>
    <property type="match status" value="1"/>
</dbReference>
<evidence type="ECO:0000256" key="1">
    <source>
        <dbReference type="ARBA" id="ARBA00004448"/>
    </source>
</evidence>